<feature type="transmembrane region" description="Helical" evidence="5">
    <location>
        <begin position="183"/>
        <end position="202"/>
    </location>
</feature>
<accession>A0ABR5SCE9</accession>
<reference evidence="6 7" key="1">
    <citation type="submission" date="2015-11" db="EMBL/GenBank/DDBJ databases">
        <authorList>
            <person name="Lin W."/>
        </authorList>
    </citation>
    <scope>NUCLEOTIDE SEQUENCE [LARGE SCALE GENOMIC DNA]</scope>
    <source>
        <strain evidence="6 7">HCH-1</strain>
    </source>
</reference>
<evidence type="ECO:0000256" key="4">
    <source>
        <dbReference type="ARBA" id="ARBA00023136"/>
    </source>
</evidence>
<proteinExistence type="inferred from homology"/>
<keyword evidence="4 5" id="KW-0472">Membrane</keyword>
<dbReference type="EMBL" id="LNQR01000103">
    <property type="protein sequence ID" value="KWT79602.1"/>
    <property type="molecule type" value="Genomic_DNA"/>
</dbReference>
<evidence type="ECO:0000313" key="7">
    <source>
        <dbReference type="Proteomes" id="UP000060487"/>
    </source>
</evidence>
<gene>
    <name evidence="6" type="ORF">ASN18_2699</name>
</gene>
<comment type="similarity">
    <text evidence="5">Belongs to the 4-toluene sulfonate uptake permease (TSUP) (TC 2.A.102) family.</text>
</comment>
<feature type="transmembrane region" description="Helical" evidence="5">
    <location>
        <begin position="53"/>
        <end position="71"/>
    </location>
</feature>
<sequence length="262" mass="27205">MASFSMLSTLLLIGVSGAFLSGLLGLGGAIILVPMLLYVPPLIGVGALDMKEVAGITIIVVFASSLAGLSVQNKNRLVLKNLVVLMGVCAVFAAFFGAVYSKHTSSKVLLVIFACMAAFAAVVMVLPKKESDEDIVLEEIKFSKPKAALISSGIGFIGGMVGAPGAYIFTPLMIYFLKIPTKVAIGSTLGIAFVASISGAVGKLITGQVPYIMTAAVVIGAVPAARFGARFTKKIPAAVLRKALAVVIAFAAIRMWMDVTNY</sequence>
<evidence type="ECO:0000256" key="3">
    <source>
        <dbReference type="ARBA" id="ARBA00022989"/>
    </source>
</evidence>
<dbReference type="InterPro" id="IPR002781">
    <property type="entry name" value="TM_pro_TauE-like"/>
</dbReference>
<dbReference type="Pfam" id="PF01925">
    <property type="entry name" value="TauE"/>
    <property type="match status" value="1"/>
</dbReference>
<keyword evidence="7" id="KW-1185">Reference proteome</keyword>
<keyword evidence="2 5" id="KW-0812">Transmembrane</keyword>
<evidence type="ECO:0000256" key="2">
    <source>
        <dbReference type="ARBA" id="ARBA00022692"/>
    </source>
</evidence>
<keyword evidence="5" id="KW-1003">Cell membrane</keyword>
<feature type="transmembrane region" description="Helical" evidence="5">
    <location>
        <begin position="147"/>
        <end position="176"/>
    </location>
</feature>
<evidence type="ECO:0000256" key="5">
    <source>
        <dbReference type="RuleBase" id="RU363041"/>
    </source>
</evidence>
<dbReference type="PANTHER" id="PTHR43701:SF13">
    <property type="entry name" value="MEMBRANE TRANSPORTER PROTEIN YRKJ-RELATED"/>
    <property type="match status" value="1"/>
</dbReference>
<feature type="transmembrane region" description="Helical" evidence="5">
    <location>
        <begin position="27"/>
        <end position="46"/>
    </location>
</feature>
<keyword evidence="3 5" id="KW-1133">Transmembrane helix</keyword>
<organism evidence="6 7">
    <name type="scientific">Candidatus Magnetominusculus xianensis</name>
    <dbReference type="NCBI Taxonomy" id="1748249"/>
    <lineage>
        <taxon>Bacteria</taxon>
        <taxon>Pseudomonadati</taxon>
        <taxon>Nitrospirota</taxon>
        <taxon>Nitrospiria</taxon>
        <taxon>Nitrospirales</taxon>
        <taxon>Nitrospiraceae</taxon>
        <taxon>Candidatus Magnetominusculus</taxon>
    </lineage>
</organism>
<comment type="caution">
    <text evidence="6">The sequence shown here is derived from an EMBL/GenBank/DDBJ whole genome shotgun (WGS) entry which is preliminary data.</text>
</comment>
<dbReference type="InterPro" id="IPR051598">
    <property type="entry name" value="TSUP/Inactive_protease-like"/>
</dbReference>
<protein>
    <recommendedName>
        <fullName evidence="5">Probable membrane transporter protein</fullName>
    </recommendedName>
</protein>
<feature type="transmembrane region" description="Helical" evidence="5">
    <location>
        <begin position="83"/>
        <end position="101"/>
    </location>
</feature>
<dbReference type="PANTHER" id="PTHR43701">
    <property type="entry name" value="MEMBRANE TRANSPORTER PROTEIN MJ0441-RELATED"/>
    <property type="match status" value="1"/>
</dbReference>
<comment type="subcellular location">
    <subcellularLocation>
        <location evidence="5">Cell membrane</location>
        <topology evidence="5">Multi-pass membrane protein</topology>
    </subcellularLocation>
    <subcellularLocation>
        <location evidence="1">Membrane</location>
        <topology evidence="1">Multi-pass membrane protein</topology>
    </subcellularLocation>
</comment>
<dbReference type="RefSeq" id="WP_085053320.1">
    <property type="nucleotide sequence ID" value="NZ_LNQR01000103.1"/>
</dbReference>
<evidence type="ECO:0000313" key="6">
    <source>
        <dbReference type="EMBL" id="KWT79602.1"/>
    </source>
</evidence>
<feature type="transmembrane region" description="Helical" evidence="5">
    <location>
        <begin position="108"/>
        <end position="127"/>
    </location>
</feature>
<name>A0ABR5SCE9_9BACT</name>
<dbReference type="Proteomes" id="UP000060487">
    <property type="component" value="Unassembled WGS sequence"/>
</dbReference>
<feature type="transmembrane region" description="Helical" evidence="5">
    <location>
        <begin position="239"/>
        <end position="257"/>
    </location>
</feature>
<evidence type="ECO:0000256" key="1">
    <source>
        <dbReference type="ARBA" id="ARBA00004141"/>
    </source>
</evidence>